<dbReference type="AlphaFoldDB" id="A0A3B0U9Q4"/>
<gene>
    <name evidence="2" type="ORF">MNBD_ALPHA12-2297</name>
</gene>
<accession>A0A3B0U9Q4</accession>
<dbReference type="EMBL" id="UOEO01000226">
    <property type="protein sequence ID" value="VAW23202.1"/>
    <property type="molecule type" value="Genomic_DNA"/>
</dbReference>
<evidence type="ECO:0000259" key="1">
    <source>
        <dbReference type="Pfam" id="PF13340"/>
    </source>
</evidence>
<organism evidence="2">
    <name type="scientific">hydrothermal vent metagenome</name>
    <dbReference type="NCBI Taxonomy" id="652676"/>
    <lineage>
        <taxon>unclassified sequences</taxon>
        <taxon>metagenomes</taxon>
        <taxon>ecological metagenomes</taxon>
    </lineage>
</organism>
<reference evidence="2" key="1">
    <citation type="submission" date="2018-06" db="EMBL/GenBank/DDBJ databases">
        <authorList>
            <person name="Zhirakovskaya E."/>
        </authorList>
    </citation>
    <scope>NUCLEOTIDE SEQUENCE</scope>
</reference>
<dbReference type="Pfam" id="PF13340">
    <property type="entry name" value="DUF4096"/>
    <property type="match status" value="1"/>
</dbReference>
<name>A0A3B0U9Q4_9ZZZZ</name>
<sequence length="87" mass="9851">MVRIDITRKQHSRNFDRYPSDLTNAEWAVVAPLIPSARSGGRPHTTNMHEVLNAILYLAQGGITWRMLPKDLPPLSMAAQYASFIFK</sequence>
<dbReference type="PANTHER" id="PTHR30007:SF0">
    <property type="entry name" value="TRANSPOSASE"/>
    <property type="match status" value="1"/>
</dbReference>
<dbReference type="InterPro" id="IPR025161">
    <property type="entry name" value="IS402-like_dom"/>
</dbReference>
<protein>
    <recommendedName>
        <fullName evidence="1">Insertion element IS402-like domain-containing protein</fullName>
    </recommendedName>
</protein>
<dbReference type="PANTHER" id="PTHR30007">
    <property type="entry name" value="PHP DOMAIN PROTEIN"/>
    <property type="match status" value="1"/>
</dbReference>
<feature type="domain" description="Insertion element IS402-like" evidence="1">
    <location>
        <begin position="22"/>
        <end position="81"/>
    </location>
</feature>
<proteinExistence type="predicted"/>
<evidence type="ECO:0000313" key="2">
    <source>
        <dbReference type="EMBL" id="VAW23202.1"/>
    </source>
</evidence>